<evidence type="ECO:0000256" key="5">
    <source>
        <dbReference type="ARBA" id="ARBA00029447"/>
    </source>
</evidence>
<dbReference type="CDD" id="cd06225">
    <property type="entry name" value="HAMP"/>
    <property type="match status" value="1"/>
</dbReference>
<protein>
    <recommendedName>
        <fullName evidence="12">Methyl-accepting chemotaxis protein</fullName>
    </recommendedName>
</protein>
<dbReference type="CDD" id="cd11386">
    <property type="entry name" value="MCP_signal"/>
    <property type="match status" value="1"/>
</dbReference>
<evidence type="ECO:0000256" key="7">
    <source>
        <dbReference type="SAM" id="Phobius"/>
    </source>
</evidence>
<accession>A0A109N0N9</accession>
<dbReference type="PANTHER" id="PTHR32089:SF112">
    <property type="entry name" value="LYSOZYME-LIKE PROTEIN-RELATED"/>
    <property type="match status" value="1"/>
</dbReference>
<dbReference type="AlphaFoldDB" id="A0A109N0N9"/>
<keyword evidence="2" id="KW-1003">Cell membrane</keyword>
<evidence type="ECO:0000259" key="8">
    <source>
        <dbReference type="PROSITE" id="PS50111"/>
    </source>
</evidence>
<evidence type="ECO:0008006" key="12">
    <source>
        <dbReference type="Google" id="ProtNLM"/>
    </source>
</evidence>
<dbReference type="EMBL" id="LNNH01000012">
    <property type="protein sequence ID" value="KWW21311.1"/>
    <property type="molecule type" value="Genomic_DNA"/>
</dbReference>
<reference evidence="10 11" key="1">
    <citation type="submission" date="2015-11" db="EMBL/GenBank/DDBJ databases">
        <title>Genome Sequence of Bacillus simplex strain VanAntwerpen2.</title>
        <authorList>
            <person name="Couger M.B."/>
        </authorList>
    </citation>
    <scope>NUCLEOTIDE SEQUENCE [LARGE SCALE GENOMIC DNA]</scope>
    <source>
        <strain evidence="10 11">VanAntwerpen02</strain>
    </source>
</reference>
<feature type="domain" description="HAMP" evidence="9">
    <location>
        <begin position="215"/>
        <end position="273"/>
    </location>
</feature>
<dbReference type="PROSITE" id="PS50111">
    <property type="entry name" value="CHEMOTAXIS_TRANSDUC_2"/>
    <property type="match status" value="1"/>
</dbReference>
<dbReference type="RefSeq" id="WP_061141662.1">
    <property type="nucleotide sequence ID" value="NZ_LNNH01000012.1"/>
</dbReference>
<dbReference type="GO" id="GO:0004888">
    <property type="term" value="F:transmembrane signaling receptor activity"/>
    <property type="evidence" value="ECO:0007669"/>
    <property type="project" value="InterPro"/>
</dbReference>
<keyword evidence="7" id="KW-0812">Transmembrane</keyword>
<dbReference type="PANTHER" id="PTHR32089">
    <property type="entry name" value="METHYL-ACCEPTING CHEMOTAXIS PROTEIN MCPB"/>
    <property type="match status" value="1"/>
</dbReference>
<dbReference type="PRINTS" id="PR00260">
    <property type="entry name" value="CHEMTRNSDUCR"/>
</dbReference>
<dbReference type="InterPro" id="IPR003660">
    <property type="entry name" value="HAMP_dom"/>
</dbReference>
<dbReference type="InterPro" id="IPR004090">
    <property type="entry name" value="Chemotax_Me-accpt_rcpt"/>
</dbReference>
<dbReference type="GO" id="GO:0005886">
    <property type="term" value="C:plasma membrane"/>
    <property type="evidence" value="ECO:0007669"/>
    <property type="project" value="UniProtKB-SubCell"/>
</dbReference>
<comment type="similarity">
    <text evidence="5">Belongs to the methyl-accepting chemotaxis (MCP) protein family.</text>
</comment>
<dbReference type="Pfam" id="PF00672">
    <property type="entry name" value="HAMP"/>
    <property type="match status" value="1"/>
</dbReference>
<dbReference type="Pfam" id="PF00015">
    <property type="entry name" value="MCPsignal"/>
    <property type="match status" value="1"/>
</dbReference>
<dbReference type="SMART" id="SM00283">
    <property type="entry name" value="MA"/>
    <property type="match status" value="1"/>
</dbReference>
<evidence type="ECO:0000313" key="11">
    <source>
        <dbReference type="Proteomes" id="UP000064189"/>
    </source>
</evidence>
<dbReference type="Gene3D" id="6.10.340.10">
    <property type="match status" value="1"/>
</dbReference>
<comment type="subcellular location">
    <subcellularLocation>
        <location evidence="1">Cell membrane</location>
    </subcellularLocation>
</comment>
<feature type="domain" description="Methyl-accepting transducer" evidence="8">
    <location>
        <begin position="292"/>
        <end position="528"/>
    </location>
</feature>
<organism evidence="10 11">
    <name type="scientific">Peribacillus simplex</name>
    <dbReference type="NCBI Taxonomy" id="1478"/>
    <lineage>
        <taxon>Bacteria</taxon>
        <taxon>Bacillati</taxon>
        <taxon>Bacillota</taxon>
        <taxon>Bacilli</taxon>
        <taxon>Bacillales</taxon>
        <taxon>Bacillaceae</taxon>
        <taxon>Peribacillus</taxon>
    </lineage>
</organism>
<evidence type="ECO:0000256" key="4">
    <source>
        <dbReference type="ARBA" id="ARBA00023224"/>
    </source>
</evidence>
<keyword evidence="4 6" id="KW-0807">Transducer</keyword>
<dbReference type="GO" id="GO:0007165">
    <property type="term" value="P:signal transduction"/>
    <property type="evidence" value="ECO:0007669"/>
    <property type="project" value="UniProtKB-KW"/>
</dbReference>
<dbReference type="GO" id="GO:0006935">
    <property type="term" value="P:chemotaxis"/>
    <property type="evidence" value="ECO:0007669"/>
    <property type="project" value="InterPro"/>
</dbReference>
<dbReference type="PROSITE" id="PS50885">
    <property type="entry name" value="HAMP"/>
    <property type="match status" value="1"/>
</dbReference>
<comment type="caution">
    <text evidence="10">The sequence shown here is derived from an EMBL/GenBank/DDBJ whole genome shotgun (WGS) entry which is preliminary data.</text>
</comment>
<feature type="transmembrane region" description="Helical" evidence="7">
    <location>
        <begin position="187"/>
        <end position="214"/>
    </location>
</feature>
<name>A0A109N0N9_9BACI</name>
<sequence length="578" mass="62835">MNKLSTKIGLVLLAGMVITLIGSLLLMYKSTNDTVEKTIAMSSLDTARTIAQGINQTDYAEFLGNQTETQAYWKIREQLHDYKQKTGALYVYTLGIDEKSKKVHILIDGMSKEDEKAAPILTTTTATAYSDVKSVMKGKVSTTSIVHDPEYGDYLSVFVPIKQGNEVIGILGVDIDASKVDSTASKVLGGILPLTIIINVILIAIVVGALIWYLTRKLKPLQKVSMAAKEIADGDLIAANQLISHTKVKGNDEINVLVKAFAEMTNNTISIVHSMKSSSLQLLEASSDIEHKISEMDTSTQYIVKGIQQVAGATEVQLHRSEESSRVIEEMTIGIQKIAEASSEVSEQTNQVSIQMSNGNKDLNGLSNQIIQVKDVMLQASSEIKKLDEQANEIVNIVHLITGIAEQTNLLALNAAIESARAGEHGKGFAVVSNEVRKLAEGTKESATNIQESLLHFKSIINNSVAMMETGTKEVEEGTKVVLNTRETFNETIKSYEHVSDQIQEISAITEQMAAGSQEINASIENFAALTKETAEVSQQVALSTDQQAKSMEDISFSTTSMVKLANGLEKSVEQFKA</sequence>
<evidence type="ECO:0000313" key="10">
    <source>
        <dbReference type="EMBL" id="KWW21311.1"/>
    </source>
</evidence>
<dbReference type="InterPro" id="IPR004089">
    <property type="entry name" value="MCPsignal_dom"/>
</dbReference>
<gene>
    <name evidence="10" type="ORF">AS888_17105</name>
</gene>
<evidence type="ECO:0000256" key="1">
    <source>
        <dbReference type="ARBA" id="ARBA00004236"/>
    </source>
</evidence>
<feature type="transmembrane region" description="Helical" evidence="7">
    <location>
        <begin position="6"/>
        <end position="28"/>
    </location>
</feature>
<evidence type="ECO:0000256" key="2">
    <source>
        <dbReference type="ARBA" id="ARBA00022475"/>
    </source>
</evidence>
<evidence type="ECO:0000256" key="3">
    <source>
        <dbReference type="ARBA" id="ARBA00023136"/>
    </source>
</evidence>
<keyword evidence="11" id="KW-1185">Reference proteome</keyword>
<evidence type="ECO:0000259" key="9">
    <source>
        <dbReference type="PROSITE" id="PS50885"/>
    </source>
</evidence>
<dbReference type="Gene3D" id="1.10.287.950">
    <property type="entry name" value="Methyl-accepting chemotaxis protein"/>
    <property type="match status" value="1"/>
</dbReference>
<evidence type="ECO:0000256" key="6">
    <source>
        <dbReference type="PROSITE-ProRule" id="PRU00284"/>
    </source>
</evidence>
<dbReference type="Proteomes" id="UP000064189">
    <property type="component" value="Unassembled WGS sequence"/>
</dbReference>
<keyword evidence="7" id="KW-1133">Transmembrane helix</keyword>
<proteinExistence type="inferred from homology"/>
<keyword evidence="3 7" id="KW-0472">Membrane</keyword>
<dbReference type="SUPFAM" id="SSF58104">
    <property type="entry name" value="Methyl-accepting chemotaxis protein (MCP) signaling domain"/>
    <property type="match status" value="1"/>
</dbReference>